<dbReference type="RefSeq" id="WP_025434491.1">
    <property type="nucleotide sequence ID" value="NZ_CP007452.1"/>
</dbReference>
<dbReference type="OrthoDB" id="39946at2"/>
<name>W8U364_PEPAC</name>
<evidence type="ECO:0000313" key="1">
    <source>
        <dbReference type="EMBL" id="AHM55441.1"/>
    </source>
</evidence>
<dbReference type="HOGENOM" id="CLU_684656_0_0_9"/>
<dbReference type="InterPro" id="IPR029044">
    <property type="entry name" value="Nucleotide-diphossugar_trans"/>
</dbReference>
<dbReference type="AlphaFoldDB" id="W8U364"/>
<dbReference type="eggNOG" id="ENOG502Z8M2">
    <property type="taxonomic scope" value="Bacteria"/>
</dbReference>
<sequence>MKTALAVITKYVNDNMSLLEFLYNAKRHGRTIDRLIIVYSHGCESHYVKRLREIVELDLIKVNGFGEFEDKVKAMGLSSEECRKFIYAPTLESHGIVPYSKYRNIALLQALFTQMDVIFFIDTDVYPRILLGANGHMEEIDYFGTHLKYLQESDVYVTTSDYSGYFIIPPMDFEHIEGFMEGLQKESALPIIKDITGHRCISYGSLGNKNVRATDKFLGGNLAIKLSAMEHLPPFFSSTYHVGEEVVLTRGEDTIMGLFAGQRHIKALDIDFLIFHDTFGDFPNVPDIRREQRIKDRFYYACLGWIGRNVFYNYIRGGDHRQIYEHQKELLAKTSPHAASHFMDERFLVLPEAIDTAYMNLERIVDEYRETVLGFGKVTKTIFGGEPCESAFSKPLPAGGIW</sequence>
<organism evidence="1 2">
    <name type="scientific">Peptoclostridium acidaminophilum DSM 3953</name>
    <dbReference type="NCBI Taxonomy" id="1286171"/>
    <lineage>
        <taxon>Bacteria</taxon>
        <taxon>Bacillati</taxon>
        <taxon>Bacillota</taxon>
        <taxon>Clostridia</taxon>
        <taxon>Peptostreptococcales</taxon>
        <taxon>Peptoclostridiaceae</taxon>
        <taxon>Peptoclostridium</taxon>
    </lineage>
</organism>
<dbReference type="STRING" id="1286171.EAL2_c01040"/>
<protein>
    <submittedName>
        <fullName evidence="1">Uncharacterized protein</fullName>
    </submittedName>
</protein>
<reference evidence="1 2" key="1">
    <citation type="journal article" date="2014" name="Genome Announc.">
        <title>Complete Genome Sequence of Amino Acid-Utilizing Eubacterium acidaminophilum al-2 (DSM 3953).</title>
        <authorList>
            <person name="Poehlein A."/>
            <person name="Andreesen J.R."/>
            <person name="Daniel R."/>
        </authorList>
    </citation>
    <scope>NUCLEOTIDE SEQUENCE [LARGE SCALE GENOMIC DNA]</scope>
    <source>
        <strain evidence="1 2">DSM 3953</strain>
    </source>
</reference>
<accession>W8U364</accession>
<dbReference type="EMBL" id="CP007452">
    <property type="protein sequence ID" value="AHM55441.1"/>
    <property type="molecule type" value="Genomic_DNA"/>
</dbReference>
<gene>
    <name evidence="1" type="ORF">EAL2_c01040</name>
</gene>
<proteinExistence type="predicted"/>
<dbReference type="PATRIC" id="fig|1286171.3.peg.74"/>
<dbReference type="Proteomes" id="UP000019591">
    <property type="component" value="Chromosome"/>
</dbReference>
<dbReference type="KEGG" id="eac:EAL2_c01040"/>
<keyword evidence="2" id="KW-1185">Reference proteome</keyword>
<evidence type="ECO:0000313" key="2">
    <source>
        <dbReference type="Proteomes" id="UP000019591"/>
    </source>
</evidence>
<dbReference type="SUPFAM" id="SSF53448">
    <property type="entry name" value="Nucleotide-diphospho-sugar transferases"/>
    <property type="match status" value="1"/>
</dbReference>